<comment type="caution">
    <text evidence="1">The sequence shown here is derived from an EMBL/GenBank/DDBJ whole genome shotgun (WGS) entry which is preliminary data.</text>
</comment>
<reference evidence="1 2" key="1">
    <citation type="submission" date="2017-06" db="EMBL/GenBank/DDBJ databases">
        <title>A platform for efficient transgenesis in Macrostomum lignano, a flatworm model organism for stem cell research.</title>
        <authorList>
            <person name="Berezikov E."/>
        </authorList>
    </citation>
    <scope>NUCLEOTIDE SEQUENCE [LARGE SCALE GENOMIC DNA]</scope>
    <source>
        <strain evidence="1">DV1</strain>
        <tissue evidence="1">Whole organism</tissue>
    </source>
</reference>
<evidence type="ECO:0000313" key="2">
    <source>
        <dbReference type="Proteomes" id="UP000215902"/>
    </source>
</evidence>
<evidence type="ECO:0008006" key="3">
    <source>
        <dbReference type="Google" id="ProtNLM"/>
    </source>
</evidence>
<gene>
    <name evidence="1" type="ORF">BOX15_Mlig013007g6</name>
</gene>
<keyword evidence="2" id="KW-1185">Reference proteome</keyword>
<name>A0A267FJ99_9PLAT</name>
<protein>
    <recommendedName>
        <fullName evidence="3">BTB domain-containing protein</fullName>
    </recommendedName>
</protein>
<accession>A0A267FJ99</accession>
<dbReference type="Proteomes" id="UP000215902">
    <property type="component" value="Unassembled WGS sequence"/>
</dbReference>
<sequence length="415" mass="45929">WRPPVQHVNDFDPHRSEFLCPWFRSFESLSHPGSELTLPDLPPTLFGKFFTFSLTLRRSGSGAGHALRCRLRLRPRRARVWRLRANIALRFANCLVLQAEESLSTDRPCLDQALLIQWPDLRAHCSLRLVNRSDRSHEPCLPLSLTLHVRSASETLVPSVSDCSVSHLVPPPPDGPSQRLLCLDLPKHRFYADAAIFRAHSRAAAATASTDAASECSKFDSRLLSLALPEPPPHPRDLHSFLSLLQPCSGVRVSLFCVAELAVLARFYDAPAVRSKCVRCVQSALRDPALRRAHGVRLLHVAACCLRCPELAAECRNALSDRPWLALSKDPEMKRLDARSLLDTAKHLAGGRCDTDAEACQLVRDCELQTECLCGHGCCCLRPAAAVDPAAEDENCRKFNADSRPSNSSTESSTD</sequence>
<dbReference type="EMBL" id="NIVC01000990">
    <property type="protein sequence ID" value="PAA73851.1"/>
    <property type="molecule type" value="Genomic_DNA"/>
</dbReference>
<feature type="non-terminal residue" evidence="1">
    <location>
        <position position="1"/>
    </location>
</feature>
<organism evidence="1 2">
    <name type="scientific">Macrostomum lignano</name>
    <dbReference type="NCBI Taxonomy" id="282301"/>
    <lineage>
        <taxon>Eukaryota</taxon>
        <taxon>Metazoa</taxon>
        <taxon>Spiralia</taxon>
        <taxon>Lophotrochozoa</taxon>
        <taxon>Platyhelminthes</taxon>
        <taxon>Rhabditophora</taxon>
        <taxon>Macrostomorpha</taxon>
        <taxon>Macrostomida</taxon>
        <taxon>Macrostomidae</taxon>
        <taxon>Macrostomum</taxon>
    </lineage>
</organism>
<dbReference type="AlphaFoldDB" id="A0A267FJ99"/>
<evidence type="ECO:0000313" key="1">
    <source>
        <dbReference type="EMBL" id="PAA73851.1"/>
    </source>
</evidence>
<proteinExistence type="predicted"/>